<dbReference type="InterPro" id="IPR020845">
    <property type="entry name" value="AMP-binding_CS"/>
</dbReference>
<dbReference type="AlphaFoldDB" id="A0A068SKK7"/>
<keyword evidence="10" id="KW-0460">Magnesium</keyword>
<evidence type="ECO:0000256" key="14">
    <source>
        <dbReference type="ARBA" id="ARBA00039545"/>
    </source>
</evidence>
<dbReference type="PANTHER" id="PTHR43767">
    <property type="entry name" value="LONG-CHAIN-FATTY-ACID--COA LIGASE"/>
    <property type="match status" value="1"/>
</dbReference>
<evidence type="ECO:0000256" key="7">
    <source>
        <dbReference type="ARBA" id="ARBA00022741"/>
    </source>
</evidence>
<evidence type="ECO:0000256" key="2">
    <source>
        <dbReference type="ARBA" id="ARBA00004170"/>
    </source>
</evidence>
<evidence type="ECO:0000256" key="9">
    <source>
        <dbReference type="ARBA" id="ARBA00022840"/>
    </source>
</evidence>
<dbReference type="Proteomes" id="UP000028181">
    <property type="component" value="Chromosome I"/>
</dbReference>
<dbReference type="eggNOG" id="COG0318">
    <property type="taxonomic scope" value="Bacteria"/>
</dbReference>
<dbReference type="SUPFAM" id="SSF56801">
    <property type="entry name" value="Acetyl-CoA synthetase-like"/>
    <property type="match status" value="1"/>
</dbReference>
<evidence type="ECO:0000256" key="5">
    <source>
        <dbReference type="ARBA" id="ARBA00022598"/>
    </source>
</evidence>
<dbReference type="GO" id="GO:0016020">
    <property type="term" value="C:membrane"/>
    <property type="evidence" value="ECO:0007669"/>
    <property type="project" value="UniProtKB-SubCell"/>
</dbReference>
<dbReference type="GO" id="GO:0004467">
    <property type="term" value="F:long-chain fatty acid-CoA ligase activity"/>
    <property type="evidence" value="ECO:0007669"/>
    <property type="project" value="UniProtKB-EC"/>
</dbReference>
<evidence type="ECO:0000313" key="18">
    <source>
        <dbReference type="EMBL" id="CDN46284.1"/>
    </source>
</evidence>
<keyword evidence="11" id="KW-0443">Lipid metabolism</keyword>
<comment type="similarity">
    <text evidence="4">Belongs to the ATP-dependent AMP-binding enzyme family.</text>
</comment>
<evidence type="ECO:0000256" key="12">
    <source>
        <dbReference type="ARBA" id="ARBA00023136"/>
    </source>
</evidence>
<keyword evidence="7" id="KW-0547">Nucleotide-binding</keyword>
<dbReference type="EC" id="6.2.1.3" evidence="13"/>
<organism evidence="18 19">
    <name type="scientific">Neorhizobium galegae bv. orientalis str. HAMBI 540</name>
    <dbReference type="NCBI Taxonomy" id="1028800"/>
    <lineage>
        <taxon>Bacteria</taxon>
        <taxon>Pseudomonadati</taxon>
        <taxon>Pseudomonadota</taxon>
        <taxon>Alphaproteobacteria</taxon>
        <taxon>Hyphomicrobiales</taxon>
        <taxon>Rhizobiaceae</taxon>
        <taxon>Rhizobium/Agrobacterium group</taxon>
        <taxon>Neorhizobium</taxon>
    </lineage>
</organism>
<dbReference type="OrthoDB" id="9803968at2"/>
<dbReference type="CDD" id="cd05936">
    <property type="entry name" value="FC-FACS_FadD_like"/>
    <property type="match status" value="1"/>
</dbReference>
<evidence type="ECO:0000256" key="8">
    <source>
        <dbReference type="ARBA" id="ARBA00022832"/>
    </source>
</evidence>
<accession>A0A068SKK7</accession>
<dbReference type="Gene3D" id="3.30.300.30">
    <property type="match status" value="1"/>
</dbReference>
<comment type="subcellular location">
    <subcellularLocation>
        <location evidence="2">Membrane</location>
        <topology evidence="2">Peripheral membrane protein</topology>
    </subcellularLocation>
</comment>
<keyword evidence="5 18" id="KW-0436">Ligase</keyword>
<evidence type="ECO:0000259" key="17">
    <source>
        <dbReference type="Pfam" id="PF13193"/>
    </source>
</evidence>
<evidence type="ECO:0000259" key="16">
    <source>
        <dbReference type="Pfam" id="PF00501"/>
    </source>
</evidence>
<dbReference type="Gene3D" id="3.40.50.12780">
    <property type="entry name" value="N-terminal domain of ligase-like"/>
    <property type="match status" value="1"/>
</dbReference>
<comment type="pathway">
    <text evidence="3">Lipid metabolism; fatty acid beta-oxidation.</text>
</comment>
<feature type="domain" description="AMP-binding enzyme C-terminal" evidence="17">
    <location>
        <begin position="483"/>
        <end position="557"/>
    </location>
</feature>
<keyword evidence="8" id="KW-0276">Fatty acid metabolism</keyword>
<dbReference type="EMBL" id="HG938353">
    <property type="protein sequence ID" value="CDN46284.1"/>
    <property type="molecule type" value="Genomic_DNA"/>
</dbReference>
<dbReference type="GO" id="GO:0005524">
    <property type="term" value="F:ATP binding"/>
    <property type="evidence" value="ECO:0007669"/>
    <property type="project" value="UniProtKB-KW"/>
</dbReference>
<dbReference type="FunFam" id="3.30.300.30:FF:000006">
    <property type="entry name" value="Long-chain-fatty-acid--CoA ligase FadD"/>
    <property type="match status" value="1"/>
</dbReference>
<dbReference type="RefSeq" id="WP_038583485.1">
    <property type="nucleotide sequence ID" value="NZ_HG938353.1"/>
</dbReference>
<name>A0A068SKK7_NEOGA</name>
<evidence type="ECO:0000256" key="13">
    <source>
        <dbReference type="ARBA" id="ARBA00026121"/>
    </source>
</evidence>
<dbReference type="InterPro" id="IPR050237">
    <property type="entry name" value="ATP-dep_AMP-bd_enzyme"/>
</dbReference>
<dbReference type="InterPro" id="IPR045851">
    <property type="entry name" value="AMP-bd_C_sf"/>
</dbReference>
<feature type="domain" description="AMP-dependent synthetase/ligase" evidence="16">
    <location>
        <begin position="40"/>
        <end position="432"/>
    </location>
</feature>
<dbReference type="NCBIfam" id="NF005463">
    <property type="entry name" value="PRK07059.1"/>
    <property type="match status" value="1"/>
</dbReference>
<evidence type="ECO:0000256" key="3">
    <source>
        <dbReference type="ARBA" id="ARBA00005005"/>
    </source>
</evidence>
<keyword evidence="6" id="KW-0479">Metal-binding</keyword>
<comment type="cofactor">
    <cofactor evidence="1">
        <name>Mg(2+)</name>
        <dbReference type="ChEBI" id="CHEBI:18420"/>
    </cofactor>
</comment>
<protein>
    <recommendedName>
        <fullName evidence="14">Long-chain-fatty-acid--CoA ligase</fullName>
        <ecNumber evidence="13">6.2.1.3</ecNumber>
    </recommendedName>
    <alternativeName>
        <fullName evidence="15">Long-chain acyl-CoA synthetase</fullName>
    </alternativeName>
</protein>
<dbReference type="PROSITE" id="PS00455">
    <property type="entry name" value="AMP_BINDING"/>
    <property type="match status" value="1"/>
</dbReference>
<keyword evidence="9" id="KW-0067">ATP-binding</keyword>
<proteinExistence type="inferred from homology"/>
<reference evidence="19" key="1">
    <citation type="journal article" date="2014" name="BMC Genomics">
        <title>Genome sequencing of two Neorhizobium galegae strains reveals a noeT gene responsible for the unusual acetylation of the nodulation factors.</title>
        <authorList>
            <person name="Osterman J."/>
            <person name="Marsh J."/>
            <person name="Laine P.K."/>
            <person name="Zeng Z."/>
            <person name="Alatalo E."/>
            <person name="Sullivan J.T."/>
            <person name="Young J.P."/>
            <person name="Thomas-Oates J."/>
            <person name="Paulin L."/>
            <person name="Lindstrom K."/>
        </authorList>
    </citation>
    <scope>NUCLEOTIDE SEQUENCE [LARGE SCALE GENOMIC DNA]</scope>
    <source>
        <strain evidence="19">HAMBI 540</strain>
    </source>
</reference>
<dbReference type="FunFam" id="3.40.50.12780:FF:000003">
    <property type="entry name" value="Long-chain-fatty-acid--CoA ligase FadD"/>
    <property type="match status" value="1"/>
</dbReference>
<dbReference type="Pfam" id="PF13193">
    <property type="entry name" value="AMP-binding_C"/>
    <property type="match status" value="1"/>
</dbReference>
<dbReference type="InterPro" id="IPR025110">
    <property type="entry name" value="AMP-bd_C"/>
</dbReference>
<evidence type="ECO:0000256" key="4">
    <source>
        <dbReference type="ARBA" id="ARBA00006432"/>
    </source>
</evidence>
<dbReference type="Pfam" id="PF00501">
    <property type="entry name" value="AMP-binding"/>
    <property type="match status" value="1"/>
</dbReference>
<dbReference type="GO" id="GO:0046872">
    <property type="term" value="F:metal ion binding"/>
    <property type="evidence" value="ECO:0007669"/>
    <property type="project" value="UniProtKB-KW"/>
</dbReference>
<evidence type="ECO:0000313" key="19">
    <source>
        <dbReference type="Proteomes" id="UP000028181"/>
    </source>
</evidence>
<keyword evidence="19" id="KW-1185">Reference proteome</keyword>
<keyword evidence="12" id="KW-0472">Membrane</keyword>
<dbReference type="PATRIC" id="fig|1028800.3.peg.89"/>
<evidence type="ECO:0000256" key="11">
    <source>
        <dbReference type="ARBA" id="ARBA00023098"/>
    </source>
</evidence>
<dbReference type="InterPro" id="IPR042099">
    <property type="entry name" value="ANL_N_sf"/>
</dbReference>
<dbReference type="GeneID" id="24257337"/>
<evidence type="ECO:0000256" key="15">
    <source>
        <dbReference type="ARBA" id="ARBA00042773"/>
    </source>
</evidence>
<gene>
    <name evidence="18" type="ORF">RG540_CH00870</name>
</gene>
<sequence>MNEVTARTGANPPKIWLASYPPTVPAEIPPLQHQSLGALFEESCARYADRAAFSSMGKALTYRALEGESRKVAAWLQAQGLVKGDRVAVMLPNILQNPVIVYGILRVGMVVVNVNPLYTPRELAYQLKDAGAKAIFVLENFAHTVQQALPQTEIKHVVVATMGDMLGLKGHIVNLVVRKVKKLVPEWSLPSTRSFKQVIAEGTRQTMNAVEVSPRDIAFLQYTGGTTGISKGAILTHANLLANKEQMALWLETAFLNKPRPEQIQFLCALPLYHIFALTVNSLMGVATGSHNILIANPRDIPAFVKELQKYKIHVFPGLNTLFNALMNNPDFQKLDFSSMILVFGGGMSVQRPVAERWLKMTHSQITEGYGLSETSPVATANRLDATEFSGMIGLPISSTEISIRNDDDSEVELGDVGEICIRGPQVMAGYWNRPDETAKVMTADGYFRTGDMGYMDRQGYTKIVDRKKDMILVSGFNVYPNEVEEVVATHPGVLECAAIGVPDEHSGEAVKLFVVKKDPNLTEADVKAHCVTNLTGYKRPRFIEFRTELPKSNVGKILRRELRG</sequence>
<dbReference type="PANTHER" id="PTHR43767:SF8">
    <property type="entry name" value="LONG-CHAIN-FATTY-ACID--COA LIGASE"/>
    <property type="match status" value="1"/>
</dbReference>
<evidence type="ECO:0000256" key="1">
    <source>
        <dbReference type="ARBA" id="ARBA00001946"/>
    </source>
</evidence>
<evidence type="ECO:0000256" key="10">
    <source>
        <dbReference type="ARBA" id="ARBA00022842"/>
    </source>
</evidence>
<dbReference type="InterPro" id="IPR000873">
    <property type="entry name" value="AMP-dep_synth/lig_dom"/>
</dbReference>
<dbReference type="HOGENOM" id="CLU_000022_59_9_5"/>
<evidence type="ECO:0000256" key="6">
    <source>
        <dbReference type="ARBA" id="ARBA00022723"/>
    </source>
</evidence>
<dbReference type="KEGG" id="ngg:RG540_CH00870"/>